<dbReference type="KEGG" id="afri:E3E15_07760"/>
<dbReference type="EMBL" id="CP038017">
    <property type="protein sequence ID" value="QIV95248.1"/>
    <property type="molecule type" value="Genomic_DNA"/>
</dbReference>
<dbReference type="InterPro" id="IPR047961">
    <property type="entry name" value="Transp_suffix-like"/>
</dbReference>
<sequence>MQKKDWKYYLGVSFFVLSFVPYILVFCIMPFIGFSTSSYLAISSILLISAEGIFILSVMLLGETIVMTIKTAIAKVFKKTFTYNKSISYKRYLIGIIMFFSSLFYPTVLMELILLFDKIDQVGKVNMMLILFSGDILFIGSFFVLGGDFINKLKLAFKYQGN</sequence>
<protein>
    <submittedName>
        <fullName evidence="2">Transporter suffix domain-containing protein</fullName>
    </submittedName>
</protein>
<keyword evidence="1" id="KW-0472">Membrane</keyword>
<evidence type="ECO:0000256" key="1">
    <source>
        <dbReference type="SAM" id="Phobius"/>
    </source>
</evidence>
<reference evidence="2 3" key="1">
    <citation type="submission" date="2019-03" db="EMBL/GenBank/DDBJ databases">
        <title>Complete Genome Sequence of Allofrancisella frigidaquae Strain SYSU 10HL1970 Isolated from Water-Cooling Systems in China.</title>
        <authorList>
            <person name="Ohrman C."/>
            <person name="Uneklint I."/>
            <person name="Sjodin A."/>
        </authorList>
    </citation>
    <scope>NUCLEOTIDE SEQUENCE [LARGE SCALE GENOMIC DNA]</scope>
    <source>
        <strain evidence="2 3">SYSU 10HL1970</strain>
    </source>
</reference>
<organism evidence="2 3">
    <name type="scientific">Allofrancisella frigidaquae</name>
    <dbReference type="NCBI Taxonomy" id="1085644"/>
    <lineage>
        <taxon>Bacteria</taxon>
        <taxon>Pseudomonadati</taxon>
        <taxon>Pseudomonadota</taxon>
        <taxon>Gammaproteobacteria</taxon>
        <taxon>Thiotrichales</taxon>
        <taxon>Francisellaceae</taxon>
        <taxon>Allofrancisella</taxon>
    </lineage>
</organism>
<name>A0A6M3HVM9_9GAMM</name>
<feature type="transmembrane region" description="Helical" evidence="1">
    <location>
        <begin position="92"/>
        <end position="116"/>
    </location>
</feature>
<dbReference type="AlphaFoldDB" id="A0A6M3HVM9"/>
<dbReference type="Proteomes" id="UP000503320">
    <property type="component" value="Chromosome"/>
</dbReference>
<dbReference type="NCBIfam" id="NF033684">
    <property type="entry name" value="suffix_2_RND"/>
    <property type="match status" value="1"/>
</dbReference>
<dbReference type="RefSeq" id="WP_172107204.1">
    <property type="nucleotide sequence ID" value="NZ_CP038017.1"/>
</dbReference>
<keyword evidence="1" id="KW-0812">Transmembrane</keyword>
<accession>A0A6M3HVM9</accession>
<keyword evidence="3" id="KW-1185">Reference proteome</keyword>
<feature type="transmembrane region" description="Helical" evidence="1">
    <location>
        <begin position="39"/>
        <end position="61"/>
    </location>
</feature>
<proteinExistence type="predicted"/>
<feature type="transmembrane region" description="Helical" evidence="1">
    <location>
        <begin position="128"/>
        <end position="150"/>
    </location>
</feature>
<evidence type="ECO:0000313" key="3">
    <source>
        <dbReference type="Proteomes" id="UP000503320"/>
    </source>
</evidence>
<feature type="transmembrane region" description="Helical" evidence="1">
    <location>
        <begin position="12"/>
        <end position="33"/>
    </location>
</feature>
<keyword evidence="1" id="KW-1133">Transmembrane helix</keyword>
<evidence type="ECO:0000313" key="2">
    <source>
        <dbReference type="EMBL" id="QIV95248.1"/>
    </source>
</evidence>
<gene>
    <name evidence="2" type="ORF">E3E15_07760</name>
</gene>